<dbReference type="AlphaFoldDB" id="A0A8K0AI19"/>
<protein>
    <submittedName>
        <fullName evidence="3">Mitochondrial transcription termination factor (mTERF)</fullName>
    </submittedName>
</protein>
<evidence type="ECO:0000313" key="4">
    <source>
        <dbReference type="Proteomes" id="UP000799049"/>
    </source>
</evidence>
<dbReference type="EMBL" id="VRVR01000018">
    <property type="protein sequence ID" value="KAF0852741.1"/>
    <property type="molecule type" value="Genomic_DNA"/>
</dbReference>
<accession>A0A8K0AI19</accession>
<comment type="similarity">
    <text evidence="1">Belongs to the mTERF family.</text>
</comment>
<keyword evidence="4" id="KW-1185">Reference proteome</keyword>
<organism evidence="3 4">
    <name type="scientific">Andalucia godoyi</name>
    <name type="common">Flagellate</name>
    <dbReference type="NCBI Taxonomy" id="505711"/>
    <lineage>
        <taxon>Eukaryota</taxon>
        <taxon>Discoba</taxon>
        <taxon>Jakobida</taxon>
        <taxon>Andalucina</taxon>
        <taxon>Andaluciidae</taxon>
        <taxon>Andalucia</taxon>
    </lineage>
</organism>
<evidence type="ECO:0000256" key="2">
    <source>
        <dbReference type="ARBA" id="ARBA00022946"/>
    </source>
</evidence>
<reference evidence="3" key="1">
    <citation type="submission" date="2019-09" db="EMBL/GenBank/DDBJ databases">
        <title>The Mitochondrial Proteome of the Jakobid, Andalucia godoyi, a Protist With the Most Gene-Rich and Bacteria-Like Mitochondrial Genome.</title>
        <authorList>
            <person name="Gray M.W."/>
            <person name="Burger G."/>
            <person name="Derelle R."/>
            <person name="Klimes V."/>
            <person name="Leger M."/>
            <person name="Sarrasin M."/>
            <person name="Vlcek C."/>
            <person name="Roger A.J."/>
            <person name="Elias M."/>
            <person name="Lang B.F."/>
        </authorList>
    </citation>
    <scope>NUCLEOTIDE SEQUENCE</scope>
    <source>
        <strain evidence="3">And28</strain>
    </source>
</reference>
<evidence type="ECO:0000313" key="3">
    <source>
        <dbReference type="EMBL" id="KAF0852741.1"/>
    </source>
</evidence>
<dbReference type="OrthoDB" id="637682at2759"/>
<keyword evidence="2" id="KW-0809">Transit peptide</keyword>
<evidence type="ECO:0000256" key="1">
    <source>
        <dbReference type="ARBA" id="ARBA00007692"/>
    </source>
</evidence>
<sequence length="452" mass="51702">MFTHRHFGRMLASEIHRLAFSRSHATVCSTSLYHYHHHHSCDHHGHHGRCENAVLRCFSSVANVAALHVDAAPMMMMGPQTKAVQDAIASPLSQLLQTKYQFSLASVEQLVKDHPKLFAEEAISFVSKRLDEFMVFFDGFPRIFILLRILLERHPDVFLSDAHSLSVFSGILHMRKEYNVNVDRMLKYATINAKMSVEQIEARASFLRSALDLSHEKVCKIFERMPQIVGYNVQNAMQNRVDFLKSIHVDAVKACARVPQLLILSLERRMVPRAEYVRQRFGFTDDALLGKVLTRAPSLLYVSPESVEERIQFLEKKGFSMEQIKKMVSVVPQVLNLSVEGQLAPKMGYIHERFGFSVDAIASFPTSLLYSLERRIHPRLQALRGRVEVPYYLLTAILPPSDALFCERFKIDPQDFVSLEKDLADLGHQHPDLRGLVSENRSTKWKTATRFS</sequence>
<dbReference type="InterPro" id="IPR038538">
    <property type="entry name" value="MTERF_sf"/>
</dbReference>
<gene>
    <name evidence="3" type="ORF">ANDGO_04308</name>
</gene>
<dbReference type="InterPro" id="IPR003690">
    <property type="entry name" value="MTERF"/>
</dbReference>
<name>A0A8K0AI19_ANDGO</name>
<proteinExistence type="inferred from homology"/>
<dbReference type="SMART" id="SM00733">
    <property type="entry name" value="Mterf"/>
    <property type="match status" value="5"/>
</dbReference>
<dbReference type="Gene3D" id="1.25.70.10">
    <property type="entry name" value="Transcription termination factor 3, mitochondrial"/>
    <property type="match status" value="1"/>
</dbReference>
<dbReference type="Pfam" id="PF02536">
    <property type="entry name" value="mTERF"/>
    <property type="match status" value="1"/>
</dbReference>
<dbReference type="Proteomes" id="UP000799049">
    <property type="component" value="Unassembled WGS sequence"/>
</dbReference>
<dbReference type="PANTHER" id="PTHR13068:SF151">
    <property type="entry name" value="TRANSCRIPTION TERMINATION FACTOR MTERF9, CHLOROPLASTIC"/>
    <property type="match status" value="1"/>
</dbReference>
<dbReference type="GO" id="GO:0003676">
    <property type="term" value="F:nucleic acid binding"/>
    <property type="evidence" value="ECO:0007669"/>
    <property type="project" value="InterPro"/>
</dbReference>
<comment type="caution">
    <text evidence="3">The sequence shown here is derived from an EMBL/GenBank/DDBJ whole genome shotgun (WGS) entry which is preliminary data.</text>
</comment>
<dbReference type="PANTHER" id="PTHR13068">
    <property type="entry name" value="CGI-12 PROTEIN-RELATED"/>
    <property type="match status" value="1"/>
</dbReference>